<protein>
    <submittedName>
        <fullName evidence="3">Uncharacterized protein</fullName>
    </submittedName>
</protein>
<evidence type="ECO:0000256" key="2">
    <source>
        <dbReference type="SAM" id="SignalP"/>
    </source>
</evidence>
<dbReference type="EMBL" id="JANAVZ010000002">
    <property type="protein sequence ID" value="MCT4331859.1"/>
    <property type="molecule type" value="Genomic_DNA"/>
</dbReference>
<evidence type="ECO:0000313" key="3">
    <source>
        <dbReference type="EMBL" id="MCT4331859.1"/>
    </source>
</evidence>
<dbReference type="Proteomes" id="UP001320702">
    <property type="component" value="Unassembled WGS sequence"/>
</dbReference>
<comment type="caution">
    <text evidence="3">The sequence shown here is derived from an EMBL/GenBank/DDBJ whole genome shotgun (WGS) entry which is preliminary data.</text>
</comment>
<reference evidence="3 4" key="1">
    <citation type="submission" date="2022-04" db="EMBL/GenBank/DDBJ databases">
        <title>Paracoccus sp. YLB-12 draft genome sequence.</title>
        <authorList>
            <person name="Yu L."/>
        </authorList>
    </citation>
    <scope>NUCLEOTIDE SEQUENCE [LARGE SCALE GENOMIC DNA]</scope>
    <source>
        <strain evidence="3 4">YLB-12</strain>
    </source>
</reference>
<feature type="compositionally biased region" description="Low complexity" evidence="1">
    <location>
        <begin position="65"/>
        <end position="80"/>
    </location>
</feature>
<feature type="compositionally biased region" description="Low complexity" evidence="1">
    <location>
        <begin position="97"/>
        <end position="111"/>
    </location>
</feature>
<feature type="region of interest" description="Disordered" evidence="1">
    <location>
        <begin position="36"/>
        <end position="188"/>
    </location>
</feature>
<gene>
    <name evidence="3" type="ORF">MU516_03125</name>
</gene>
<accession>A0ABT2K7A4</accession>
<feature type="chain" id="PRO_5046979394" evidence="2">
    <location>
        <begin position="23"/>
        <end position="216"/>
    </location>
</feature>
<name>A0ABT2K7A4_9RHOB</name>
<dbReference type="RefSeq" id="WP_260275751.1">
    <property type="nucleotide sequence ID" value="NZ_JANAVZ010000002.1"/>
</dbReference>
<feature type="signal peptide" evidence="2">
    <location>
        <begin position="1"/>
        <end position="22"/>
    </location>
</feature>
<organism evidence="3 4">
    <name type="scientific">Paracoccus maritimus</name>
    <dbReference type="NCBI Taxonomy" id="2933292"/>
    <lineage>
        <taxon>Bacteria</taxon>
        <taxon>Pseudomonadati</taxon>
        <taxon>Pseudomonadota</taxon>
        <taxon>Alphaproteobacteria</taxon>
        <taxon>Rhodobacterales</taxon>
        <taxon>Paracoccaceae</taxon>
        <taxon>Paracoccus</taxon>
    </lineage>
</organism>
<feature type="compositionally biased region" description="Polar residues" evidence="1">
    <location>
        <begin position="82"/>
        <end position="93"/>
    </location>
</feature>
<evidence type="ECO:0000313" key="4">
    <source>
        <dbReference type="Proteomes" id="UP001320702"/>
    </source>
</evidence>
<keyword evidence="4" id="KW-1185">Reference proteome</keyword>
<sequence>MKMHTTLMASCALAIMGSGVYADCAEELASLTEDGAAGAATQGISKDGSLAPLEQPAESEDSAETDAAPAADPSDTTASDGTLMSSDGESASGETMAATDASGAEASATGDGISKDGTHTPLEGEASGSTEMKAMSGEDAEAQQDGEPTAAEEAQADSGPENPAMSESADAADAASRGPSMKVDADREALMARANHALASGDEEACMAAVEELKAM</sequence>
<evidence type="ECO:0000256" key="1">
    <source>
        <dbReference type="SAM" id="MobiDB-lite"/>
    </source>
</evidence>
<proteinExistence type="predicted"/>
<keyword evidence="2" id="KW-0732">Signal</keyword>